<sequence>MSDVLLTGATSGLGRWLAPRLGAAGLTVLLHGRDPGKVARGVAEVEAVGGRAEGLVADLASLADVGRLAAAVRDRPLTVLVNNAGVGFGPPDAAREVSADGYELRWAVNLLAPVRLTEALLPTLKANAPARIVNVGSIGQQPIDFDDLQLERHYDGVNAYRRAKLALAAWTFDLAEELAGAGVTANCIHPATFMDTGMVREGFRVPLSTVEDGGPPTLRLVLAETRTGLFFDGERVGEPHPDAKDATVRARLRAVLREDTALRDASRPA</sequence>
<name>A0ABP8DKZ1_9ACTN</name>
<dbReference type="InterPro" id="IPR002347">
    <property type="entry name" value="SDR_fam"/>
</dbReference>
<gene>
    <name evidence="3" type="ORF">GCM10022255_080250</name>
</gene>
<evidence type="ECO:0000313" key="4">
    <source>
        <dbReference type="Proteomes" id="UP001500620"/>
    </source>
</evidence>
<dbReference type="Gene3D" id="3.40.50.720">
    <property type="entry name" value="NAD(P)-binding Rossmann-like Domain"/>
    <property type="match status" value="1"/>
</dbReference>
<proteinExistence type="inferred from homology"/>
<evidence type="ECO:0000256" key="1">
    <source>
        <dbReference type="ARBA" id="ARBA00023002"/>
    </source>
</evidence>
<dbReference type="EMBL" id="BAABAT010000032">
    <property type="protein sequence ID" value="GAA4258671.1"/>
    <property type="molecule type" value="Genomic_DNA"/>
</dbReference>
<comment type="caution">
    <text evidence="3">The sequence shown here is derived from an EMBL/GenBank/DDBJ whole genome shotgun (WGS) entry which is preliminary data.</text>
</comment>
<organism evidence="3 4">
    <name type="scientific">Dactylosporangium darangshiense</name>
    <dbReference type="NCBI Taxonomy" id="579108"/>
    <lineage>
        <taxon>Bacteria</taxon>
        <taxon>Bacillati</taxon>
        <taxon>Actinomycetota</taxon>
        <taxon>Actinomycetes</taxon>
        <taxon>Micromonosporales</taxon>
        <taxon>Micromonosporaceae</taxon>
        <taxon>Dactylosporangium</taxon>
    </lineage>
</organism>
<dbReference type="Pfam" id="PF00106">
    <property type="entry name" value="adh_short"/>
    <property type="match status" value="1"/>
</dbReference>
<dbReference type="PANTHER" id="PTHR43157:SF31">
    <property type="entry name" value="PHOSPHATIDYLINOSITOL-GLYCAN BIOSYNTHESIS CLASS F PROTEIN"/>
    <property type="match status" value="1"/>
</dbReference>
<dbReference type="PRINTS" id="PR00081">
    <property type="entry name" value="GDHRDH"/>
</dbReference>
<comment type="similarity">
    <text evidence="2">Belongs to the short-chain dehydrogenases/reductases (SDR) family.</text>
</comment>
<dbReference type="Proteomes" id="UP001500620">
    <property type="component" value="Unassembled WGS sequence"/>
</dbReference>
<dbReference type="RefSeq" id="WP_345135621.1">
    <property type="nucleotide sequence ID" value="NZ_BAABAT010000032.1"/>
</dbReference>
<dbReference type="PANTHER" id="PTHR43157">
    <property type="entry name" value="PHOSPHATIDYLINOSITOL-GLYCAN BIOSYNTHESIS CLASS F PROTEIN-RELATED"/>
    <property type="match status" value="1"/>
</dbReference>
<keyword evidence="1" id="KW-0560">Oxidoreductase</keyword>
<reference evidence="4" key="1">
    <citation type="journal article" date="2019" name="Int. J. Syst. Evol. Microbiol.">
        <title>The Global Catalogue of Microorganisms (GCM) 10K type strain sequencing project: providing services to taxonomists for standard genome sequencing and annotation.</title>
        <authorList>
            <consortium name="The Broad Institute Genomics Platform"/>
            <consortium name="The Broad Institute Genome Sequencing Center for Infectious Disease"/>
            <person name="Wu L."/>
            <person name="Ma J."/>
        </authorList>
    </citation>
    <scope>NUCLEOTIDE SEQUENCE [LARGE SCALE GENOMIC DNA]</scope>
    <source>
        <strain evidence="4">JCM 17441</strain>
    </source>
</reference>
<dbReference type="PRINTS" id="PR00080">
    <property type="entry name" value="SDRFAMILY"/>
</dbReference>
<keyword evidence="4" id="KW-1185">Reference proteome</keyword>
<accession>A0ABP8DKZ1</accession>
<evidence type="ECO:0000313" key="3">
    <source>
        <dbReference type="EMBL" id="GAA4258671.1"/>
    </source>
</evidence>
<evidence type="ECO:0000256" key="2">
    <source>
        <dbReference type="RuleBase" id="RU000363"/>
    </source>
</evidence>
<dbReference type="InterPro" id="IPR036291">
    <property type="entry name" value="NAD(P)-bd_dom_sf"/>
</dbReference>
<protein>
    <submittedName>
        <fullName evidence="3">SDR family oxidoreductase</fullName>
    </submittedName>
</protein>
<dbReference type="SUPFAM" id="SSF51735">
    <property type="entry name" value="NAD(P)-binding Rossmann-fold domains"/>
    <property type="match status" value="1"/>
</dbReference>